<evidence type="ECO:0000256" key="1">
    <source>
        <dbReference type="SAM" id="SignalP"/>
    </source>
</evidence>
<feature type="signal peptide" evidence="1">
    <location>
        <begin position="1"/>
        <end position="26"/>
    </location>
</feature>
<dbReference type="EMBL" id="JARKIB010000723">
    <property type="protein sequence ID" value="KAJ7693473.1"/>
    <property type="molecule type" value="Genomic_DNA"/>
</dbReference>
<sequence>MNYRIKVLFHTFLLLVFVLIPKFIEHSVEIWGFLESQICQAVFDFILGPLKKVAEIGLIMSDPLDFILAKVPYRSLGSGTYTRKAKLLQLNGVHRPFWHDWPMAEPSLFLTQEILYHWFKFAYNHIVKWCIAMLGVVEIDFRFSMLRPHTGMHHFREGRSKAKHIMGHKHCDILQYLIPVIAEAKVISKAFITALTSIMYHGQASEIDEDILDQMNSVLATFHQYKYTIFKAGVRKEKNSPINNWHILNFSSL</sequence>
<proteinExistence type="predicted"/>
<accession>A0AAD7DJZ3</accession>
<organism evidence="2 3">
    <name type="scientific">Mycena metata</name>
    <dbReference type="NCBI Taxonomy" id="1033252"/>
    <lineage>
        <taxon>Eukaryota</taxon>
        <taxon>Fungi</taxon>
        <taxon>Dikarya</taxon>
        <taxon>Basidiomycota</taxon>
        <taxon>Agaricomycotina</taxon>
        <taxon>Agaricomycetes</taxon>
        <taxon>Agaricomycetidae</taxon>
        <taxon>Agaricales</taxon>
        <taxon>Marasmiineae</taxon>
        <taxon>Mycenaceae</taxon>
        <taxon>Mycena</taxon>
    </lineage>
</organism>
<comment type="caution">
    <text evidence="2">The sequence shown here is derived from an EMBL/GenBank/DDBJ whole genome shotgun (WGS) entry which is preliminary data.</text>
</comment>
<keyword evidence="1" id="KW-0732">Signal</keyword>
<feature type="chain" id="PRO_5041934886" evidence="1">
    <location>
        <begin position="27"/>
        <end position="253"/>
    </location>
</feature>
<dbReference type="Proteomes" id="UP001215598">
    <property type="component" value="Unassembled WGS sequence"/>
</dbReference>
<gene>
    <name evidence="2" type="ORF">B0H16DRAFT_1486050</name>
</gene>
<evidence type="ECO:0000313" key="3">
    <source>
        <dbReference type="Proteomes" id="UP001215598"/>
    </source>
</evidence>
<name>A0AAD7DJZ3_9AGAR</name>
<dbReference type="InterPro" id="IPR041078">
    <property type="entry name" value="Plavaka"/>
</dbReference>
<keyword evidence="3" id="KW-1185">Reference proteome</keyword>
<dbReference type="AlphaFoldDB" id="A0AAD7DJZ3"/>
<reference evidence="2" key="1">
    <citation type="submission" date="2023-03" db="EMBL/GenBank/DDBJ databases">
        <title>Massive genome expansion in bonnet fungi (Mycena s.s.) driven by repeated elements and novel gene families across ecological guilds.</title>
        <authorList>
            <consortium name="Lawrence Berkeley National Laboratory"/>
            <person name="Harder C.B."/>
            <person name="Miyauchi S."/>
            <person name="Viragh M."/>
            <person name="Kuo A."/>
            <person name="Thoen E."/>
            <person name="Andreopoulos B."/>
            <person name="Lu D."/>
            <person name="Skrede I."/>
            <person name="Drula E."/>
            <person name="Henrissat B."/>
            <person name="Morin E."/>
            <person name="Kohler A."/>
            <person name="Barry K."/>
            <person name="LaButti K."/>
            <person name="Morin E."/>
            <person name="Salamov A."/>
            <person name="Lipzen A."/>
            <person name="Mereny Z."/>
            <person name="Hegedus B."/>
            <person name="Baldrian P."/>
            <person name="Stursova M."/>
            <person name="Weitz H."/>
            <person name="Taylor A."/>
            <person name="Grigoriev I.V."/>
            <person name="Nagy L.G."/>
            <person name="Martin F."/>
            <person name="Kauserud H."/>
        </authorList>
    </citation>
    <scope>NUCLEOTIDE SEQUENCE</scope>
    <source>
        <strain evidence="2">CBHHK182m</strain>
    </source>
</reference>
<dbReference type="Pfam" id="PF18759">
    <property type="entry name" value="Plavaka"/>
    <property type="match status" value="1"/>
</dbReference>
<protein>
    <submittedName>
        <fullName evidence="2">Uncharacterized protein</fullName>
    </submittedName>
</protein>
<evidence type="ECO:0000313" key="2">
    <source>
        <dbReference type="EMBL" id="KAJ7693473.1"/>
    </source>
</evidence>